<dbReference type="EMBL" id="JASSZA010000001">
    <property type="protein sequence ID" value="KAK2121409.1"/>
    <property type="molecule type" value="Genomic_DNA"/>
</dbReference>
<comment type="caution">
    <text evidence="2">The sequence shown here is derived from an EMBL/GenBank/DDBJ whole genome shotgun (WGS) entry which is preliminary data.</text>
</comment>
<proteinExistence type="predicted"/>
<dbReference type="Proteomes" id="UP001266305">
    <property type="component" value="Unassembled WGS sequence"/>
</dbReference>
<name>A0ABQ9WIC7_SAGOE</name>
<reference evidence="2 3" key="1">
    <citation type="submission" date="2023-05" db="EMBL/GenBank/DDBJ databases">
        <title>B98-5 Cell Line De Novo Hybrid Assembly: An Optical Mapping Approach.</title>
        <authorList>
            <person name="Kananen K."/>
            <person name="Auerbach J.A."/>
            <person name="Kautto E."/>
            <person name="Blachly J.S."/>
        </authorList>
    </citation>
    <scope>NUCLEOTIDE SEQUENCE [LARGE SCALE GENOMIC DNA]</scope>
    <source>
        <strain evidence="2">B95-8</strain>
        <tissue evidence="2">Cell line</tissue>
    </source>
</reference>
<evidence type="ECO:0000313" key="2">
    <source>
        <dbReference type="EMBL" id="KAK2121409.1"/>
    </source>
</evidence>
<evidence type="ECO:0000256" key="1">
    <source>
        <dbReference type="SAM" id="MobiDB-lite"/>
    </source>
</evidence>
<sequence length="188" mass="19647">MAAEGGTGTSASGTPYTPEAPDSPTLNTGHPDQPDHLNGHIKQVHTSERPHKCQSIHSDSGSVLSSLGRVGGGAQRAVGASPVAWGGNLHSLPFFQVWVGSSSGLPPLEPLPSDLPSWDFAQPALWRSSHSVPDTAFSLSLKKSFPALENLGPAHSSNALFCPAPPGYLRQGWTAPEGSRAFTQWPVG</sequence>
<gene>
    <name evidence="2" type="ORF">P7K49_002795</name>
</gene>
<feature type="region of interest" description="Disordered" evidence="1">
    <location>
        <begin position="1"/>
        <end position="60"/>
    </location>
</feature>
<protein>
    <submittedName>
        <fullName evidence="2">Uncharacterized protein</fullName>
    </submittedName>
</protein>
<organism evidence="2 3">
    <name type="scientific">Saguinus oedipus</name>
    <name type="common">Cotton-top tamarin</name>
    <name type="synonym">Oedipomidas oedipus</name>
    <dbReference type="NCBI Taxonomy" id="9490"/>
    <lineage>
        <taxon>Eukaryota</taxon>
        <taxon>Metazoa</taxon>
        <taxon>Chordata</taxon>
        <taxon>Craniata</taxon>
        <taxon>Vertebrata</taxon>
        <taxon>Euteleostomi</taxon>
        <taxon>Mammalia</taxon>
        <taxon>Eutheria</taxon>
        <taxon>Euarchontoglires</taxon>
        <taxon>Primates</taxon>
        <taxon>Haplorrhini</taxon>
        <taxon>Platyrrhini</taxon>
        <taxon>Cebidae</taxon>
        <taxon>Callitrichinae</taxon>
        <taxon>Saguinus</taxon>
    </lineage>
</organism>
<evidence type="ECO:0000313" key="3">
    <source>
        <dbReference type="Proteomes" id="UP001266305"/>
    </source>
</evidence>
<keyword evidence="3" id="KW-1185">Reference proteome</keyword>
<accession>A0ABQ9WIC7</accession>